<evidence type="ECO:0000313" key="1">
    <source>
        <dbReference type="EMBL" id="KAJ8875775.1"/>
    </source>
</evidence>
<accession>A0ABQ9GUS1</accession>
<dbReference type="PANTHER" id="PTHR10773">
    <property type="entry name" value="DNA-DIRECTED RNA POLYMERASES I, II, AND III SUBUNIT RPABC2"/>
    <property type="match status" value="1"/>
</dbReference>
<dbReference type="Proteomes" id="UP001159363">
    <property type="component" value="Chromosome 8"/>
</dbReference>
<dbReference type="EMBL" id="JARBHB010000009">
    <property type="protein sequence ID" value="KAJ8875775.1"/>
    <property type="molecule type" value="Genomic_DNA"/>
</dbReference>
<protein>
    <recommendedName>
        <fullName evidence="3">Maturase K</fullName>
    </recommendedName>
</protein>
<dbReference type="PANTHER" id="PTHR10773:SF19">
    <property type="match status" value="1"/>
</dbReference>
<gene>
    <name evidence="1" type="ORF">PR048_023674</name>
</gene>
<evidence type="ECO:0000313" key="2">
    <source>
        <dbReference type="Proteomes" id="UP001159363"/>
    </source>
</evidence>
<reference evidence="1 2" key="1">
    <citation type="submission" date="2023-02" db="EMBL/GenBank/DDBJ databases">
        <title>LHISI_Scaffold_Assembly.</title>
        <authorList>
            <person name="Stuart O.P."/>
            <person name="Cleave R."/>
            <person name="Magrath M.J.L."/>
            <person name="Mikheyev A.S."/>
        </authorList>
    </citation>
    <scope>NUCLEOTIDE SEQUENCE [LARGE SCALE GENOMIC DNA]</scope>
    <source>
        <strain evidence="1">Daus_M_001</strain>
        <tissue evidence="1">Leg muscle</tissue>
    </source>
</reference>
<keyword evidence="2" id="KW-1185">Reference proteome</keyword>
<organism evidence="1 2">
    <name type="scientific">Dryococelus australis</name>
    <dbReference type="NCBI Taxonomy" id="614101"/>
    <lineage>
        <taxon>Eukaryota</taxon>
        <taxon>Metazoa</taxon>
        <taxon>Ecdysozoa</taxon>
        <taxon>Arthropoda</taxon>
        <taxon>Hexapoda</taxon>
        <taxon>Insecta</taxon>
        <taxon>Pterygota</taxon>
        <taxon>Neoptera</taxon>
        <taxon>Polyneoptera</taxon>
        <taxon>Phasmatodea</taxon>
        <taxon>Verophasmatodea</taxon>
        <taxon>Anareolatae</taxon>
        <taxon>Phasmatidae</taxon>
        <taxon>Eurycanthinae</taxon>
        <taxon>Dryococelus</taxon>
    </lineage>
</organism>
<proteinExistence type="predicted"/>
<sequence length="306" mass="35869">MKLNLDISDKRGTHHNRPCAVSFDVKELVRDHIRSMPAQESHYSSSTSSKLYLISELFVERMYDLFKERHPKIKFLHSLYSDIFRSEFKLRFGPPRSDSCSYCIELYIHLVAAESKDEQKRISAQSILHHRKAETAYKNESVAKLGSSEVTSCILKYIELHFEPLKVDRDFTLIERRKKKSTVYHPKQWLEVIVNASLVINAYYMDKEDFIDMSAIEVMFKKQPDFKITSFHWIQFSSEKPNTVRMPVSHNILQPWHSYVIRPLPRGRKHLYPLPTILPLLYKEVIAVKKAKKLARHVQVSSCSIS</sequence>
<comment type="caution">
    <text evidence="1">The sequence shown here is derived from an EMBL/GenBank/DDBJ whole genome shotgun (WGS) entry which is preliminary data.</text>
</comment>
<evidence type="ECO:0008006" key="3">
    <source>
        <dbReference type="Google" id="ProtNLM"/>
    </source>
</evidence>
<name>A0ABQ9GUS1_9NEOP</name>